<dbReference type="Proteomes" id="UP000824135">
    <property type="component" value="Unassembled WGS sequence"/>
</dbReference>
<comment type="caution">
    <text evidence="1">The sequence shown here is derived from an EMBL/GenBank/DDBJ whole genome shotgun (WGS) entry which is preliminary data.</text>
</comment>
<organism evidence="1 2">
    <name type="scientific">Candidatus Borkfalkia excrementavium</name>
    <dbReference type="NCBI Taxonomy" id="2838505"/>
    <lineage>
        <taxon>Bacteria</taxon>
        <taxon>Bacillati</taxon>
        <taxon>Bacillota</taxon>
        <taxon>Clostridia</taxon>
        <taxon>Christensenellales</taxon>
        <taxon>Christensenellaceae</taxon>
        <taxon>Candidatus Borkfalkia</taxon>
    </lineage>
</organism>
<name>A0A9D1Z736_9FIRM</name>
<gene>
    <name evidence="1" type="ORF">H9728_03385</name>
</gene>
<sequence length="151" mass="16666">MKNQSNFGIIQIIRRISFAAAIVLCTVLCFVLCGCDVENLSSLSEFSKAYTGEYDCTHASLAGEDLLEEYAHVKLALDKGGVFRLTAQKKRGTMQSVYGRYDYDEESGEITFSANLFGRKLDKTCKMQNGSFTICQSLGGKELVLKFEVAG</sequence>
<dbReference type="PROSITE" id="PS51257">
    <property type="entry name" value="PROKAR_LIPOPROTEIN"/>
    <property type="match status" value="1"/>
</dbReference>
<evidence type="ECO:0000313" key="1">
    <source>
        <dbReference type="EMBL" id="HIY78065.1"/>
    </source>
</evidence>
<accession>A0A9D1Z736</accession>
<dbReference type="EMBL" id="DXCO01000027">
    <property type="protein sequence ID" value="HIY78065.1"/>
    <property type="molecule type" value="Genomic_DNA"/>
</dbReference>
<reference evidence="1" key="2">
    <citation type="submission" date="2021-04" db="EMBL/GenBank/DDBJ databases">
        <authorList>
            <person name="Gilroy R."/>
        </authorList>
    </citation>
    <scope>NUCLEOTIDE SEQUENCE</scope>
    <source>
        <strain evidence="1">CHK199-9574</strain>
    </source>
</reference>
<reference evidence="1" key="1">
    <citation type="journal article" date="2021" name="PeerJ">
        <title>Extensive microbial diversity within the chicken gut microbiome revealed by metagenomics and culture.</title>
        <authorList>
            <person name="Gilroy R."/>
            <person name="Ravi A."/>
            <person name="Getino M."/>
            <person name="Pursley I."/>
            <person name="Horton D.L."/>
            <person name="Alikhan N.F."/>
            <person name="Baker D."/>
            <person name="Gharbi K."/>
            <person name="Hall N."/>
            <person name="Watson M."/>
            <person name="Adriaenssens E.M."/>
            <person name="Foster-Nyarko E."/>
            <person name="Jarju S."/>
            <person name="Secka A."/>
            <person name="Antonio M."/>
            <person name="Oren A."/>
            <person name="Chaudhuri R.R."/>
            <person name="La Ragione R."/>
            <person name="Hildebrand F."/>
            <person name="Pallen M.J."/>
        </authorList>
    </citation>
    <scope>NUCLEOTIDE SEQUENCE</scope>
    <source>
        <strain evidence="1">CHK199-9574</strain>
    </source>
</reference>
<evidence type="ECO:0000313" key="2">
    <source>
        <dbReference type="Proteomes" id="UP000824135"/>
    </source>
</evidence>
<dbReference type="AlphaFoldDB" id="A0A9D1Z736"/>
<proteinExistence type="predicted"/>
<protein>
    <submittedName>
        <fullName evidence="1">Uncharacterized protein</fullName>
    </submittedName>
</protein>